<name>A0A5N5JLH7_9ROSI</name>
<evidence type="ECO:0000256" key="2">
    <source>
        <dbReference type="ARBA" id="ARBA00001947"/>
    </source>
</evidence>
<dbReference type="InterPro" id="IPR018957">
    <property type="entry name" value="Znf_C3HC4_RING-type"/>
</dbReference>
<dbReference type="Pfam" id="PF00097">
    <property type="entry name" value="zf-C3HC4"/>
    <property type="match status" value="1"/>
</dbReference>
<dbReference type="EMBL" id="VDCV01000017">
    <property type="protein sequence ID" value="KAB5515887.1"/>
    <property type="molecule type" value="Genomic_DNA"/>
</dbReference>
<evidence type="ECO:0000256" key="3">
    <source>
        <dbReference type="ARBA" id="ARBA00003976"/>
    </source>
</evidence>
<feature type="compositionally biased region" description="Low complexity" evidence="14">
    <location>
        <begin position="670"/>
        <end position="682"/>
    </location>
</feature>
<evidence type="ECO:0000256" key="4">
    <source>
        <dbReference type="ARBA" id="ARBA00004906"/>
    </source>
</evidence>
<organism evidence="17 18">
    <name type="scientific">Salix brachista</name>
    <dbReference type="NCBI Taxonomy" id="2182728"/>
    <lineage>
        <taxon>Eukaryota</taxon>
        <taxon>Viridiplantae</taxon>
        <taxon>Streptophyta</taxon>
        <taxon>Embryophyta</taxon>
        <taxon>Tracheophyta</taxon>
        <taxon>Spermatophyta</taxon>
        <taxon>Magnoliopsida</taxon>
        <taxon>eudicotyledons</taxon>
        <taxon>Gunneridae</taxon>
        <taxon>Pentapetalae</taxon>
        <taxon>rosids</taxon>
        <taxon>fabids</taxon>
        <taxon>Malpighiales</taxon>
        <taxon>Salicaceae</taxon>
        <taxon>Saliceae</taxon>
        <taxon>Salix</taxon>
    </lineage>
</organism>
<keyword evidence="12" id="KW-0862">Zinc</keyword>
<keyword evidence="10 13" id="KW-0863">Zinc-finger</keyword>
<evidence type="ECO:0000256" key="10">
    <source>
        <dbReference type="ARBA" id="ARBA00022771"/>
    </source>
</evidence>
<evidence type="ECO:0000256" key="11">
    <source>
        <dbReference type="ARBA" id="ARBA00022786"/>
    </source>
</evidence>
<keyword evidence="8" id="KW-0479">Metal-binding</keyword>
<evidence type="ECO:0000259" key="15">
    <source>
        <dbReference type="PROSITE" id="PS50089"/>
    </source>
</evidence>
<dbReference type="Pfam" id="PF01485">
    <property type="entry name" value="IBR"/>
    <property type="match status" value="1"/>
</dbReference>
<dbReference type="SUPFAM" id="SSF57850">
    <property type="entry name" value="RING/U-box"/>
    <property type="match status" value="3"/>
</dbReference>
<dbReference type="EC" id="2.3.2.31" evidence="6"/>
<dbReference type="CDD" id="cd23141">
    <property type="entry name" value="RING-HC_ARI6-like"/>
    <property type="match status" value="1"/>
</dbReference>
<evidence type="ECO:0000313" key="17">
    <source>
        <dbReference type="EMBL" id="KAB5515887.1"/>
    </source>
</evidence>
<dbReference type="GO" id="GO:0061630">
    <property type="term" value="F:ubiquitin protein ligase activity"/>
    <property type="evidence" value="ECO:0007669"/>
    <property type="project" value="UniProtKB-EC"/>
</dbReference>
<evidence type="ECO:0000256" key="13">
    <source>
        <dbReference type="PROSITE-ProRule" id="PRU00175"/>
    </source>
</evidence>
<dbReference type="Pfam" id="PF22191">
    <property type="entry name" value="IBR_1"/>
    <property type="match status" value="1"/>
</dbReference>
<reference evidence="18" key="1">
    <citation type="journal article" date="2019" name="Gigascience">
        <title>De novo genome assembly of the endangered Acer yangbiense, a plant species with extremely small populations endemic to Yunnan Province, China.</title>
        <authorList>
            <person name="Yang J."/>
            <person name="Wariss H.M."/>
            <person name="Tao L."/>
            <person name="Zhang R."/>
            <person name="Yun Q."/>
            <person name="Hollingsworth P."/>
            <person name="Dao Z."/>
            <person name="Luo G."/>
            <person name="Guo H."/>
            <person name="Ma Y."/>
            <person name="Sun W."/>
        </authorList>
    </citation>
    <scope>NUCLEOTIDE SEQUENCE [LARGE SCALE GENOMIC DNA]</scope>
    <source>
        <strain evidence="18">cv. br00</strain>
    </source>
</reference>
<keyword evidence="18" id="KW-1185">Reference proteome</keyword>
<gene>
    <name evidence="17" type="ORF">DKX38_026535</name>
</gene>
<dbReference type="PROSITE" id="PS50089">
    <property type="entry name" value="ZF_RING_2"/>
    <property type="match status" value="1"/>
</dbReference>
<evidence type="ECO:0000256" key="7">
    <source>
        <dbReference type="ARBA" id="ARBA00022679"/>
    </source>
</evidence>
<dbReference type="UniPathway" id="UPA00143"/>
<dbReference type="AlphaFoldDB" id="A0A5N5JLH7"/>
<dbReference type="Gene3D" id="3.30.40.10">
    <property type="entry name" value="Zinc/RING finger domain, C3HC4 (zinc finger)"/>
    <property type="match status" value="1"/>
</dbReference>
<dbReference type="PANTHER" id="PTHR11685">
    <property type="entry name" value="RBR FAMILY RING FINGER AND IBR DOMAIN-CONTAINING"/>
    <property type="match status" value="1"/>
</dbReference>
<dbReference type="SMART" id="SM00184">
    <property type="entry name" value="RING"/>
    <property type="match status" value="2"/>
</dbReference>
<keyword evidence="9" id="KW-0677">Repeat</keyword>
<proteinExistence type="inferred from homology"/>
<dbReference type="PROSITE" id="PS00518">
    <property type="entry name" value="ZF_RING_1"/>
    <property type="match status" value="1"/>
</dbReference>
<keyword evidence="7" id="KW-0808">Transferase</keyword>
<dbReference type="Gene3D" id="1.20.120.1750">
    <property type="match status" value="1"/>
</dbReference>
<comment type="cofactor">
    <cofactor evidence="2">
        <name>Zn(2+)</name>
        <dbReference type="ChEBI" id="CHEBI:29105"/>
    </cofactor>
</comment>
<feature type="domain" description="RING-type" evidence="16">
    <location>
        <begin position="180"/>
        <end position="450"/>
    </location>
</feature>
<comment type="pathway">
    <text evidence="4">Protein modification; protein ubiquitination.</text>
</comment>
<evidence type="ECO:0000256" key="1">
    <source>
        <dbReference type="ARBA" id="ARBA00001798"/>
    </source>
</evidence>
<evidence type="ECO:0000256" key="9">
    <source>
        <dbReference type="ARBA" id="ARBA00022737"/>
    </source>
</evidence>
<evidence type="ECO:0000256" key="12">
    <source>
        <dbReference type="ARBA" id="ARBA00022833"/>
    </source>
</evidence>
<dbReference type="CDD" id="cd20346">
    <property type="entry name" value="BRcat_RBR_ANKIB1"/>
    <property type="match status" value="1"/>
</dbReference>
<dbReference type="Proteomes" id="UP000326939">
    <property type="component" value="Chromosome 17"/>
</dbReference>
<comment type="catalytic activity">
    <reaction evidence="1">
        <text>[E2 ubiquitin-conjugating enzyme]-S-ubiquitinyl-L-cysteine + [acceptor protein]-L-lysine = [E2 ubiquitin-conjugating enzyme]-L-cysteine + [acceptor protein]-N(6)-ubiquitinyl-L-lysine.</text>
        <dbReference type="EC" id="2.3.2.31"/>
    </reaction>
</comment>
<dbReference type="InterPro" id="IPR013083">
    <property type="entry name" value="Znf_RING/FYVE/PHD"/>
</dbReference>
<evidence type="ECO:0000256" key="5">
    <source>
        <dbReference type="ARBA" id="ARBA00005884"/>
    </source>
</evidence>
<dbReference type="PROSITE" id="PS51873">
    <property type="entry name" value="TRIAD"/>
    <property type="match status" value="1"/>
</dbReference>
<keyword evidence="11" id="KW-0833">Ubl conjugation pathway</keyword>
<dbReference type="InterPro" id="IPR002867">
    <property type="entry name" value="IBR_dom"/>
</dbReference>
<dbReference type="InterPro" id="IPR044066">
    <property type="entry name" value="TRIAD_supradom"/>
</dbReference>
<evidence type="ECO:0000259" key="16">
    <source>
        <dbReference type="PROSITE" id="PS51873"/>
    </source>
</evidence>
<dbReference type="FunFam" id="3.30.40.10:FF:000019">
    <property type="entry name" value="RBR-type E3 ubiquitin transferase"/>
    <property type="match status" value="1"/>
</dbReference>
<protein>
    <recommendedName>
        <fullName evidence="6">RBR-type E3 ubiquitin transferase</fullName>
        <ecNumber evidence="6">2.3.2.31</ecNumber>
    </recommendedName>
</protein>
<evidence type="ECO:0000313" key="18">
    <source>
        <dbReference type="Proteomes" id="UP000326939"/>
    </source>
</evidence>
<dbReference type="SMART" id="SM00647">
    <property type="entry name" value="IBR"/>
    <property type="match status" value="2"/>
</dbReference>
<accession>A0A5N5JLH7</accession>
<comment type="similarity">
    <text evidence="5">Belongs to the RBR family. Ariadne subfamily.</text>
</comment>
<dbReference type="GO" id="GO:0016567">
    <property type="term" value="P:protein ubiquitination"/>
    <property type="evidence" value="ECO:0007669"/>
    <property type="project" value="UniProtKB-UniPathway"/>
</dbReference>
<dbReference type="InterPro" id="IPR001841">
    <property type="entry name" value="Znf_RING"/>
</dbReference>
<feature type="domain" description="RING-type" evidence="15">
    <location>
        <begin position="184"/>
        <end position="228"/>
    </location>
</feature>
<comment type="caution">
    <text evidence="17">The sequence shown here is derived from an EMBL/GenBank/DDBJ whole genome shotgun (WGS) entry which is preliminary data.</text>
</comment>
<dbReference type="GO" id="GO:0008270">
    <property type="term" value="F:zinc ion binding"/>
    <property type="evidence" value="ECO:0007669"/>
    <property type="project" value="UniProtKB-KW"/>
</dbReference>
<dbReference type="InterPro" id="IPR031127">
    <property type="entry name" value="E3_UB_ligase_RBR"/>
</dbReference>
<dbReference type="InterPro" id="IPR017907">
    <property type="entry name" value="Znf_RING_CS"/>
</dbReference>
<sequence length="702" mass="78913">MLLGFAENETLKGLKLTKKWPSQHFAASLPWPSLEVGEKNARGSLMEGCEIGLVNHILYTDIGDQVSESEWSLLLYHHDDDGCECGFISEPVDEPDDMSLLCLGSQSYTVLKEEDIRQRQEDDITRVSTVLSISRVAASILLLHNNWSISKVHDAWFSDEDAVRISVGLLDKQVQFSNARELTCAICFESFPRNKIFSASCGHPFCNTCWSGYISTTINDGPGCLVLRCPDPSCQAAVGQDMINLLAPDEDKEKYSRYLLRSYVEGNRKVCPQYGTPNLVTVFGMILCFLLSVKSGNARVFNGQFTSAHLLWDRIFFLLLYGVVLQTKWCPAPGCEYAVDFAAGGGSFDVSCLCSHSFCWNCVEEAHRPVDCGTVEKWILKNSAESENMNWILANSKPCPKCKRPIEKNQGCMHMTCTPPCKFEFCWLCLGAWTDHGERTGGFYACNRYEAAKQEGAYDESERRREMAKNSLERYTHYYERWASNQLVCSDFNDFHSFKGYFVVEVRSDCSLVIGLNFPATQICIYASRQKALADLHQMQTVHLEKLSDVHCTPESQLKFITEAWLQIVECRRVLKWTYSYGFYLPEHEHAKRQFFEYLQGEAESGLERLHQCAEKELQQFLAADGPSKEFDEFRTKLAGLTSVTKNYFENLVRALENGLADVDSHAACSKTSSSKNASVSKGKGGKGKGGKMGGSSKNGDD</sequence>
<evidence type="ECO:0000256" key="8">
    <source>
        <dbReference type="ARBA" id="ARBA00022723"/>
    </source>
</evidence>
<comment type="function">
    <text evidence="3">Might act as an E3 ubiquitin-protein ligase, or as part of E3 complex, which accepts ubiquitin from specific E2 ubiquitin-conjugating enzymes and then transfers it to substrates.</text>
</comment>
<evidence type="ECO:0000256" key="14">
    <source>
        <dbReference type="SAM" id="MobiDB-lite"/>
    </source>
</evidence>
<dbReference type="CDD" id="cd22583">
    <property type="entry name" value="Rcat_RBR_ARI7-like"/>
    <property type="match status" value="1"/>
</dbReference>
<feature type="region of interest" description="Disordered" evidence="14">
    <location>
        <begin position="669"/>
        <end position="702"/>
    </location>
</feature>
<evidence type="ECO:0000256" key="6">
    <source>
        <dbReference type="ARBA" id="ARBA00012251"/>
    </source>
</evidence>